<evidence type="ECO:0000259" key="5">
    <source>
        <dbReference type="PROSITE" id="PS50303"/>
    </source>
</evidence>
<dbReference type="InterPro" id="IPR016024">
    <property type="entry name" value="ARM-type_fold"/>
</dbReference>
<dbReference type="SMART" id="SM00025">
    <property type="entry name" value="Pumilio"/>
    <property type="match status" value="5"/>
</dbReference>
<dbReference type="Proteomes" id="UP001497382">
    <property type="component" value="Unassembled WGS sequence"/>
</dbReference>
<dbReference type="GO" id="GO:0005730">
    <property type="term" value="C:nucleolus"/>
    <property type="evidence" value="ECO:0007669"/>
    <property type="project" value="TreeGrafter"/>
</dbReference>
<dbReference type="InterPro" id="IPR040059">
    <property type="entry name" value="PUM3"/>
</dbReference>
<feature type="region of interest" description="Disordered" evidence="4">
    <location>
        <begin position="498"/>
        <end position="541"/>
    </location>
</feature>
<evidence type="ECO:0000256" key="1">
    <source>
        <dbReference type="ARBA" id="ARBA00022737"/>
    </source>
</evidence>
<feature type="domain" description="PUM-HD" evidence="5">
    <location>
        <begin position="192"/>
        <end position="569"/>
    </location>
</feature>
<feature type="region of interest" description="Disordered" evidence="4">
    <location>
        <begin position="1"/>
        <end position="25"/>
    </location>
</feature>
<dbReference type="InterPro" id="IPR011989">
    <property type="entry name" value="ARM-like"/>
</dbReference>
<evidence type="ECO:0000313" key="6">
    <source>
        <dbReference type="EMBL" id="CAL1275134.1"/>
    </source>
</evidence>
<gene>
    <name evidence="6" type="ORF">LARSCL_LOCUS7903</name>
</gene>
<evidence type="ECO:0000256" key="3">
    <source>
        <dbReference type="PROSITE-ProRule" id="PRU00317"/>
    </source>
</evidence>
<keyword evidence="2" id="KW-0694">RNA-binding</keyword>
<dbReference type="AlphaFoldDB" id="A0AAV1ZTN5"/>
<dbReference type="EMBL" id="CAXIEN010000083">
    <property type="protein sequence ID" value="CAL1275134.1"/>
    <property type="molecule type" value="Genomic_DNA"/>
</dbReference>
<dbReference type="InterPro" id="IPR001313">
    <property type="entry name" value="Pumilio_RNA-bd_rpt"/>
</dbReference>
<feature type="region of interest" description="Disordered" evidence="4">
    <location>
        <begin position="42"/>
        <end position="151"/>
    </location>
</feature>
<dbReference type="Pfam" id="PF00806">
    <property type="entry name" value="PUF"/>
    <property type="match status" value="2"/>
</dbReference>
<evidence type="ECO:0000313" key="7">
    <source>
        <dbReference type="Proteomes" id="UP001497382"/>
    </source>
</evidence>
<protein>
    <recommendedName>
        <fullName evidence="5">PUM-HD domain-containing protein</fullName>
    </recommendedName>
</protein>
<organism evidence="6 7">
    <name type="scientific">Larinioides sclopetarius</name>
    <dbReference type="NCBI Taxonomy" id="280406"/>
    <lineage>
        <taxon>Eukaryota</taxon>
        <taxon>Metazoa</taxon>
        <taxon>Ecdysozoa</taxon>
        <taxon>Arthropoda</taxon>
        <taxon>Chelicerata</taxon>
        <taxon>Arachnida</taxon>
        <taxon>Araneae</taxon>
        <taxon>Araneomorphae</taxon>
        <taxon>Entelegynae</taxon>
        <taxon>Araneoidea</taxon>
        <taxon>Araneidae</taxon>
        <taxon>Larinioides</taxon>
    </lineage>
</organism>
<dbReference type="GO" id="GO:0006417">
    <property type="term" value="P:regulation of translation"/>
    <property type="evidence" value="ECO:0007669"/>
    <property type="project" value="TreeGrafter"/>
</dbReference>
<dbReference type="SUPFAM" id="SSF48371">
    <property type="entry name" value="ARM repeat"/>
    <property type="match status" value="1"/>
</dbReference>
<feature type="compositionally biased region" description="Basic residues" evidence="4">
    <location>
        <begin position="9"/>
        <end position="18"/>
    </location>
</feature>
<keyword evidence="7" id="KW-1185">Reference proteome</keyword>
<sequence>MNPIEKPKAVKLFKKQKAQRLSSDNTNLKVKLNVDDEVSFVKKEKNQDTSLKTSNKRKHDRNINEEVDSHNMNNNTPGKNREVKFGKKKRNETTTPQNSVHIKSILKKRQSESADSNPKKKAKIEGLTGKERKMLHLNKKKKEKDSSEASNISVKIEEALKKGNLSKKEWKKLVKERKMLKMKKKGKEKHFELTQTLKNLWEVLRREDCKPEKKAQLLKQACDLLKGRVKEFTFAHDTVRVLECILSEGAETHRTLLFEELKNDIIPLSKSKYGKFFVQKLLKYGTKQQKDHVIKALHGKVVKLIRHTEAAEVVEMAFNECANTAQRFELVQEFYDPTYMYFKNHEVSSLNELLEKEPGKKPSIIKRMKEELMKMLDKSVIKHSIVHHVLYQFMVHADPASKSEMIEAVRDVVPEILHTKDGSRVGMHCVWYGTLKDRKSIIKSMKTFVTKIAMEEHGHMVLLALFHCFDDTVFLEKHIIKELINHLVKISENSGEKKKIDRKGKEVTHREKKEETDGEEGVKKDEDEKTKTDETDREEQDNKCRRDLLPEFLQNIHAKRVLIYLLNPKDLHYIQPDVINILKQGDDNSTSKKDPEIRQSELKAVIVGPLLNLIASNIERFYTNNAFCLFTIVILQHTVGNRRNAFKAIADLVAEPYTPENKNIHPIEHSGSHFMYKKLIVQDKDESKDDVKFSEVLIETVPQMVFKSWMECNRGAFLLVSLLETGIPSVVTRIKEELTGCKKYLSKKSYKGAEILIEKLKTK</sequence>
<keyword evidence="1" id="KW-0677">Repeat</keyword>
<dbReference type="Pfam" id="PF08144">
    <property type="entry name" value="CPL"/>
    <property type="match status" value="1"/>
</dbReference>
<dbReference type="PROSITE" id="PS50302">
    <property type="entry name" value="PUM"/>
    <property type="match status" value="1"/>
</dbReference>
<dbReference type="Gene3D" id="1.25.10.10">
    <property type="entry name" value="Leucine-rich Repeat Variant"/>
    <property type="match status" value="1"/>
</dbReference>
<feature type="repeat" description="Pumilio" evidence="3">
    <location>
        <begin position="260"/>
        <end position="295"/>
    </location>
</feature>
<dbReference type="PANTHER" id="PTHR13389">
    <property type="entry name" value="PUMILIO HOMOLOG 3"/>
    <property type="match status" value="1"/>
</dbReference>
<name>A0AAV1ZTN5_9ARAC</name>
<dbReference type="GO" id="GO:0003729">
    <property type="term" value="F:mRNA binding"/>
    <property type="evidence" value="ECO:0007669"/>
    <property type="project" value="TreeGrafter"/>
</dbReference>
<evidence type="ECO:0000256" key="2">
    <source>
        <dbReference type="ARBA" id="ARBA00022884"/>
    </source>
</evidence>
<evidence type="ECO:0000256" key="4">
    <source>
        <dbReference type="SAM" id="MobiDB-lite"/>
    </source>
</evidence>
<reference evidence="6 7" key="1">
    <citation type="submission" date="2024-04" db="EMBL/GenBank/DDBJ databases">
        <authorList>
            <person name="Rising A."/>
            <person name="Reimegard J."/>
            <person name="Sonavane S."/>
            <person name="Akerstrom W."/>
            <person name="Nylinder S."/>
            <person name="Hedman E."/>
            <person name="Kallberg Y."/>
        </authorList>
    </citation>
    <scope>NUCLEOTIDE SEQUENCE [LARGE SCALE GENOMIC DNA]</scope>
</reference>
<comment type="caution">
    <text evidence="6">The sequence shown here is derived from an EMBL/GenBank/DDBJ whole genome shotgun (WGS) entry which is preliminary data.</text>
</comment>
<accession>A0AAV1ZTN5</accession>
<dbReference type="PROSITE" id="PS50303">
    <property type="entry name" value="PUM_HD"/>
    <property type="match status" value="1"/>
</dbReference>
<proteinExistence type="predicted"/>
<dbReference type="PANTHER" id="PTHR13389:SF0">
    <property type="entry name" value="PUMILIO HOMOLOG 3"/>
    <property type="match status" value="1"/>
</dbReference>
<dbReference type="InterPro" id="IPR033133">
    <property type="entry name" value="PUM-HD"/>
</dbReference>
<dbReference type="InterPro" id="IPR012959">
    <property type="entry name" value="CPL_dom"/>
</dbReference>